<evidence type="ECO:0000313" key="2">
    <source>
        <dbReference type="EMBL" id="KXU80666.1"/>
    </source>
</evidence>
<keyword evidence="1" id="KW-0732">Signal</keyword>
<dbReference type="RefSeq" id="WP_061475793.1">
    <property type="nucleotide sequence ID" value="NZ_JMGO02000003.1"/>
</dbReference>
<comment type="caution">
    <text evidence="2">The sequence shown here is derived from an EMBL/GenBank/DDBJ whole genome shotgun (WGS) entry which is preliminary data.</text>
</comment>
<dbReference type="PROSITE" id="PS51257">
    <property type="entry name" value="PROKAR_LIPOPROTEIN"/>
    <property type="match status" value="1"/>
</dbReference>
<dbReference type="CDD" id="cd00161">
    <property type="entry name" value="beta-trefoil_Ricin-like"/>
    <property type="match status" value="1"/>
</dbReference>
<evidence type="ECO:0000313" key="3">
    <source>
        <dbReference type="Proteomes" id="UP000078435"/>
    </source>
</evidence>
<sequence>MKKHTRFMISGIIGLGCFSFQYVWAAVTAEHTSPEQVFLVNDSPGFSFIDETGKYLYHDTLSQYNKYNPNNADHAWRFFSAKNYQGASDNIKDKLGDYEKIKQIYDQATVQNTVPLCTNTPLMKRIKPRGSGYDYINYCGLMDVWVDPDSGDWYGLLHDEIFGLTPRYDAIELVKSTDKGLNWAVTDVIQTSQYGMADSRDEALGQTYNYGGGDPRLFVDYASGYFYLFYTSRVMNLSGWSGFSSFMQEHVMRAPISGKMSPETWRKYHDGKWEAFSADDYSLGNAGAASNIVSVELSPKGYFTPEYDPVTMSGTASELAGQGKLVNSPLRVINVAWNSYLKKYVATPEPSSGPKNGGKAPLALYVTDSLSSQKWEKLLTLDNYVTRSWYRFMMDPQVQTRSNFIVGKTFRTYCYVECQKYGGEYIDVTLQRSPEENASTQENTLLKNRDGEVLTADDKFNLAVEKEPGEGDMSWGLQDRQDGYYHVVAYPTGNTAQKRYLGVIGSGAVNDLRKWGAEVGLLDNPCQDATADECLSAQWIKVPTVISRDDGSERRDGSYRLVNRFSGLTLNLDASQAQDRQATLSPFRSWDCTGTTCKDRNRASSQILQ</sequence>
<gene>
    <name evidence="2" type="ORF">LCR_11290</name>
</gene>
<feature type="chain" id="PRO_5008042950" description="PilC beta-propeller domain-containing protein" evidence="1">
    <location>
        <begin position="26"/>
        <end position="609"/>
    </location>
</feature>
<accession>A0A175VIU8</accession>
<proteinExistence type="predicted"/>
<feature type="signal peptide" evidence="1">
    <location>
        <begin position="1"/>
        <end position="25"/>
    </location>
</feature>
<dbReference type="OrthoDB" id="9135253at2"/>
<dbReference type="AlphaFoldDB" id="A0A175VIU8"/>
<organism evidence="2 3">
    <name type="scientific">Aeromonas enteropelogenes</name>
    <name type="common">Aeromonas trota</name>
    <dbReference type="NCBI Taxonomy" id="29489"/>
    <lineage>
        <taxon>Bacteria</taxon>
        <taxon>Pseudomonadati</taxon>
        <taxon>Pseudomonadota</taxon>
        <taxon>Gammaproteobacteria</taxon>
        <taxon>Aeromonadales</taxon>
        <taxon>Aeromonadaceae</taxon>
        <taxon>Aeromonas</taxon>
    </lineage>
</organism>
<dbReference type="EMBL" id="JMGO02000003">
    <property type="protein sequence ID" value="KXU80666.1"/>
    <property type="molecule type" value="Genomic_DNA"/>
</dbReference>
<protein>
    <recommendedName>
        <fullName evidence="4">PilC beta-propeller domain-containing protein</fullName>
    </recommendedName>
</protein>
<evidence type="ECO:0008006" key="4">
    <source>
        <dbReference type="Google" id="ProtNLM"/>
    </source>
</evidence>
<dbReference type="Proteomes" id="UP000078435">
    <property type="component" value="Unassembled WGS sequence"/>
</dbReference>
<name>A0A175VIU8_AEREN</name>
<evidence type="ECO:0000256" key="1">
    <source>
        <dbReference type="SAM" id="SignalP"/>
    </source>
</evidence>
<reference evidence="2 3" key="1">
    <citation type="submission" date="2016-02" db="EMBL/GenBank/DDBJ databases">
        <title>Draft genome sequence of Aeromonas trota strain 1999lcr isolated from cerebrospinal fluid (CSF).</title>
        <authorList>
            <person name="Dallagassa C.B."/>
            <person name="Prediger K.C."/>
            <person name="Weiss V.A."/>
            <person name="Assis F.E."/>
            <person name="Baura V."/>
            <person name="Cruz L.M."/>
            <person name="Souza E.M."/>
            <person name="Pedrosa F.O."/>
            <person name="Fadel-Picheth C.M."/>
        </authorList>
    </citation>
    <scope>NUCLEOTIDE SEQUENCE [LARGE SCALE GENOMIC DNA]</scope>
    <source>
        <strain evidence="2 3">1999lcr</strain>
    </source>
</reference>